<organism evidence="2 3">
    <name type="scientific">Drechslerella dactyloides</name>
    <name type="common">Nematode-trapping fungus</name>
    <name type="synonym">Arthrobotrys dactyloides</name>
    <dbReference type="NCBI Taxonomy" id="74499"/>
    <lineage>
        <taxon>Eukaryota</taxon>
        <taxon>Fungi</taxon>
        <taxon>Dikarya</taxon>
        <taxon>Ascomycota</taxon>
        <taxon>Pezizomycotina</taxon>
        <taxon>Orbiliomycetes</taxon>
        <taxon>Orbiliales</taxon>
        <taxon>Orbiliaceae</taxon>
        <taxon>Drechslerella</taxon>
    </lineage>
</organism>
<protein>
    <submittedName>
        <fullName evidence="2">Uncharacterized protein</fullName>
    </submittedName>
</protein>
<feature type="transmembrane region" description="Helical" evidence="1">
    <location>
        <begin position="371"/>
        <end position="395"/>
    </location>
</feature>
<proteinExistence type="predicted"/>
<evidence type="ECO:0000313" key="2">
    <source>
        <dbReference type="EMBL" id="KAJ6256846.1"/>
    </source>
</evidence>
<keyword evidence="3" id="KW-1185">Reference proteome</keyword>
<reference evidence="2" key="1">
    <citation type="submission" date="2023-01" db="EMBL/GenBank/DDBJ databases">
        <title>The chitinases involved in constricting ring structure development in the nematode-trapping fungus Drechslerella dactyloides.</title>
        <authorList>
            <person name="Wang R."/>
            <person name="Zhang L."/>
            <person name="Tang P."/>
            <person name="Li S."/>
            <person name="Liang L."/>
        </authorList>
    </citation>
    <scope>NUCLEOTIDE SEQUENCE</scope>
    <source>
        <strain evidence="2">YMF1.00031</strain>
    </source>
</reference>
<feature type="transmembrane region" description="Helical" evidence="1">
    <location>
        <begin position="401"/>
        <end position="418"/>
    </location>
</feature>
<comment type="caution">
    <text evidence="2">The sequence shown here is derived from an EMBL/GenBank/DDBJ whole genome shotgun (WGS) entry which is preliminary data.</text>
</comment>
<feature type="transmembrane region" description="Helical" evidence="1">
    <location>
        <begin position="179"/>
        <end position="198"/>
    </location>
</feature>
<dbReference type="Proteomes" id="UP001221413">
    <property type="component" value="Unassembled WGS sequence"/>
</dbReference>
<evidence type="ECO:0000256" key="1">
    <source>
        <dbReference type="SAM" id="Phobius"/>
    </source>
</evidence>
<dbReference type="EMBL" id="JAQGDS010000012">
    <property type="protein sequence ID" value="KAJ6256846.1"/>
    <property type="molecule type" value="Genomic_DNA"/>
</dbReference>
<accession>A0AAD6IU99</accession>
<keyword evidence="1" id="KW-1133">Transmembrane helix</keyword>
<evidence type="ECO:0000313" key="3">
    <source>
        <dbReference type="Proteomes" id="UP001221413"/>
    </source>
</evidence>
<dbReference type="AlphaFoldDB" id="A0AAD6IU99"/>
<keyword evidence="1" id="KW-0472">Membrane</keyword>
<keyword evidence="1" id="KW-0812">Transmembrane</keyword>
<feature type="transmembrane region" description="Helical" evidence="1">
    <location>
        <begin position="293"/>
        <end position="313"/>
    </location>
</feature>
<sequence>MSLDRYLTARGFQGLESPDLVFAYPRYLTSIRSYYRTTIQRREHRQLDHRALDATWLSIIQSYVPSDYCEVLVVEVTNELPDRRTTQTKTVQWHDAHATHTIEDMISQAGRNQILVRLTQKGWVSLTLSTCQATLPTGYWLPSWSYILRPCPEQTSLSSRLVAVLSPDLRPPRRARAPLPPSSCTAALVAALAVLFLLRCGSRAILEFAQLEGRATDATWIVIIEALPETNSYDILTVEVTALPPSSGYDILTVEATVRSYTRTIERRFHGEVAGRAADAAWLKIIETKAPSLWYDILTVEVTGWIALTFGTLQYTLPTVPLVATYLAITDRVPTFVAGILGVLITTHVIENMISREGRNQAVARLTQKGWIALDLGTCQYSLPTVSLIVTYLAITDRVPAFVAGILGVVIAAMVLYFKAIG</sequence>
<feature type="transmembrane region" description="Helical" evidence="1">
    <location>
        <begin position="333"/>
        <end position="350"/>
    </location>
</feature>
<name>A0AAD6IU99_DREDA</name>
<gene>
    <name evidence="2" type="ORF">Dda_8715</name>
</gene>